<feature type="transmembrane region" description="Helical" evidence="1">
    <location>
        <begin position="37"/>
        <end position="57"/>
    </location>
</feature>
<feature type="transmembrane region" description="Helical" evidence="1">
    <location>
        <begin position="130"/>
        <end position="149"/>
    </location>
</feature>
<accession>A0A1I6UTE3</accession>
<protein>
    <submittedName>
        <fullName evidence="2">Uncharacterized protein</fullName>
    </submittedName>
</protein>
<proteinExistence type="predicted"/>
<dbReference type="AlphaFoldDB" id="A0A1I6UTE3"/>
<sequence>MGIPSQVKNGGWGAVSLYLHSLFVLLYWDVPLITSDRVALVAAGVPALVVMFAVVVLNHRLNGYWAGGNLKQSTETIAQITGERDFWHSASKETQDAIDDYDEKAYSHHVSILAGIINAAAAPITGHFAIGWRGIVVGLLLSIIFLRGLSVRSHRELNRLAKELSIPYEENYENQ</sequence>
<keyword evidence="3" id="KW-1185">Reference proteome</keyword>
<name>A0A1I6UTE3_9EURY</name>
<feature type="transmembrane region" description="Helical" evidence="1">
    <location>
        <begin position="12"/>
        <end position="30"/>
    </location>
</feature>
<dbReference type="RefSeq" id="WP_139231247.1">
    <property type="nucleotide sequence ID" value="NZ_FOZS01000006.1"/>
</dbReference>
<evidence type="ECO:0000256" key="1">
    <source>
        <dbReference type="SAM" id="Phobius"/>
    </source>
</evidence>
<gene>
    <name evidence="2" type="ORF">SAMN04488556_4071</name>
</gene>
<keyword evidence="1" id="KW-1133">Transmembrane helix</keyword>
<dbReference type="EMBL" id="FOZS01000006">
    <property type="protein sequence ID" value="SFT04594.1"/>
    <property type="molecule type" value="Genomic_DNA"/>
</dbReference>
<evidence type="ECO:0000313" key="2">
    <source>
        <dbReference type="EMBL" id="SFT04594.1"/>
    </source>
</evidence>
<reference evidence="3" key="1">
    <citation type="submission" date="2016-10" db="EMBL/GenBank/DDBJ databases">
        <authorList>
            <person name="Varghese N."/>
            <person name="Submissions S."/>
        </authorList>
    </citation>
    <scope>NUCLEOTIDE SEQUENCE [LARGE SCALE GENOMIC DNA]</scope>
    <source>
        <strain evidence="3">DSM 22427</strain>
    </source>
</reference>
<organism evidence="2 3">
    <name type="scientific">Halostagnicola kamekurae</name>
    <dbReference type="NCBI Taxonomy" id="619731"/>
    <lineage>
        <taxon>Archaea</taxon>
        <taxon>Methanobacteriati</taxon>
        <taxon>Methanobacteriota</taxon>
        <taxon>Stenosarchaea group</taxon>
        <taxon>Halobacteria</taxon>
        <taxon>Halobacteriales</taxon>
        <taxon>Natrialbaceae</taxon>
        <taxon>Halostagnicola</taxon>
    </lineage>
</organism>
<keyword evidence="1" id="KW-0812">Transmembrane</keyword>
<dbReference type="Proteomes" id="UP000199199">
    <property type="component" value="Unassembled WGS sequence"/>
</dbReference>
<evidence type="ECO:0000313" key="3">
    <source>
        <dbReference type="Proteomes" id="UP000199199"/>
    </source>
</evidence>
<dbReference type="OrthoDB" id="346381at2157"/>
<keyword evidence="1" id="KW-0472">Membrane</keyword>